<comment type="caution">
    <text evidence="1">The sequence shown here is derived from an EMBL/GenBank/DDBJ whole genome shotgun (WGS) entry which is preliminary data.</text>
</comment>
<dbReference type="AlphaFoldDB" id="A0AAW1QJE6"/>
<proteinExistence type="predicted"/>
<protein>
    <submittedName>
        <fullName evidence="1">Uncharacterized protein</fullName>
    </submittedName>
</protein>
<dbReference type="Gene3D" id="3.30.530.20">
    <property type="match status" value="1"/>
</dbReference>
<organism evidence="1 2">
    <name type="scientific">Elliptochloris bilobata</name>
    <dbReference type="NCBI Taxonomy" id="381761"/>
    <lineage>
        <taxon>Eukaryota</taxon>
        <taxon>Viridiplantae</taxon>
        <taxon>Chlorophyta</taxon>
        <taxon>core chlorophytes</taxon>
        <taxon>Trebouxiophyceae</taxon>
        <taxon>Trebouxiophyceae incertae sedis</taxon>
        <taxon>Elliptochloris clade</taxon>
        <taxon>Elliptochloris</taxon>
    </lineage>
</organism>
<dbReference type="Proteomes" id="UP001445335">
    <property type="component" value="Unassembled WGS sequence"/>
</dbReference>
<evidence type="ECO:0000313" key="2">
    <source>
        <dbReference type="Proteomes" id="UP001445335"/>
    </source>
</evidence>
<evidence type="ECO:0000313" key="1">
    <source>
        <dbReference type="EMBL" id="KAK9821603.1"/>
    </source>
</evidence>
<reference evidence="1 2" key="1">
    <citation type="journal article" date="2024" name="Nat. Commun.">
        <title>Phylogenomics reveals the evolutionary origins of lichenization in chlorophyte algae.</title>
        <authorList>
            <person name="Puginier C."/>
            <person name="Libourel C."/>
            <person name="Otte J."/>
            <person name="Skaloud P."/>
            <person name="Haon M."/>
            <person name="Grisel S."/>
            <person name="Petersen M."/>
            <person name="Berrin J.G."/>
            <person name="Delaux P.M."/>
            <person name="Dal Grande F."/>
            <person name="Keller J."/>
        </authorList>
    </citation>
    <scope>NUCLEOTIDE SEQUENCE [LARGE SCALE GENOMIC DNA]</scope>
    <source>
        <strain evidence="1 2">SAG 245.80</strain>
    </source>
</reference>
<sequence>MLEGGEQTVGALRSLAWDRGRVIERLTGYDVNNYTQKSRLISHRDNVNPFGASFLNYVTALKLTEVTIDSTTFVELEGSFETDPLEADAMHGSVSACYEARIRGLQAMLVSTLAEQQAVAAAVQAAAATAAAAEELAAQKAARRLSALRSWPR</sequence>
<keyword evidence="2" id="KW-1185">Reference proteome</keyword>
<dbReference type="InterPro" id="IPR023393">
    <property type="entry name" value="START-like_dom_sf"/>
</dbReference>
<dbReference type="EMBL" id="JALJOU010000099">
    <property type="protein sequence ID" value="KAK9821603.1"/>
    <property type="molecule type" value="Genomic_DNA"/>
</dbReference>
<accession>A0AAW1QJE6</accession>
<gene>
    <name evidence="1" type="ORF">WJX81_005326</name>
</gene>
<name>A0AAW1QJE6_9CHLO</name>